<feature type="compositionally biased region" description="Basic and acidic residues" evidence="4">
    <location>
        <begin position="32"/>
        <end position="45"/>
    </location>
</feature>
<reference evidence="5 6" key="1">
    <citation type="journal article" date="2019" name="BMC Genomics">
        <title>Chromosome level assembly and comparative genome analysis confirm lager-brewing yeasts originated from a single hybridization.</title>
        <authorList>
            <person name="Salazar A.N."/>
            <person name="Gorter de Vries A.R."/>
            <person name="van den Broek M."/>
            <person name="Brouwers N."/>
            <person name="de la Torre Cortes P."/>
            <person name="Kuijpers N.G.A."/>
            <person name="Daran J.G."/>
            <person name="Abeel T."/>
        </authorList>
    </citation>
    <scope>NUCLEOTIDE SEQUENCE [LARGE SCALE GENOMIC DNA]</scope>
    <source>
        <strain evidence="5 6">CBS 1483</strain>
    </source>
</reference>
<feature type="compositionally biased region" description="Polar residues" evidence="4">
    <location>
        <begin position="1"/>
        <end position="12"/>
    </location>
</feature>
<comment type="similarity">
    <text evidence="2">Belongs to the dpy-30 family.</text>
</comment>
<dbReference type="OrthoDB" id="417678at2759"/>
<comment type="subcellular location">
    <subcellularLocation>
        <location evidence="1">Nucleus</location>
    </subcellularLocation>
</comment>
<keyword evidence="3" id="KW-0539">Nucleus</keyword>
<evidence type="ECO:0000313" key="6">
    <source>
        <dbReference type="Proteomes" id="UP000501346"/>
    </source>
</evidence>
<dbReference type="GO" id="GO:0005634">
    <property type="term" value="C:nucleus"/>
    <property type="evidence" value="ECO:0007669"/>
    <property type="project" value="UniProtKB-SubCell"/>
</dbReference>
<keyword evidence="6" id="KW-1185">Reference proteome</keyword>
<dbReference type="CDD" id="cd22965">
    <property type="entry name" value="DD_DPY30_SDC1"/>
    <property type="match status" value="1"/>
</dbReference>
<name>A0A6C1DPZ0_SACPS</name>
<dbReference type="AlphaFoldDB" id="A0A6C1DPZ0"/>
<evidence type="ECO:0000256" key="3">
    <source>
        <dbReference type="ARBA" id="ARBA00023242"/>
    </source>
</evidence>
<evidence type="ECO:0000256" key="4">
    <source>
        <dbReference type="SAM" id="MobiDB-lite"/>
    </source>
</evidence>
<evidence type="ECO:0000256" key="1">
    <source>
        <dbReference type="ARBA" id="ARBA00004123"/>
    </source>
</evidence>
<feature type="region of interest" description="Disordered" evidence="4">
    <location>
        <begin position="1"/>
        <end position="45"/>
    </location>
</feature>
<evidence type="ECO:0000256" key="2">
    <source>
        <dbReference type="ARBA" id="ARBA00010849"/>
    </source>
</evidence>
<sequence>MNESENSPQHNEVTVPMVEDTSSNADIPMEQIQREDNKNYDKHDNKCFDMNGNHNNNSDNLQFDSVPSSATKDLKNIKSVTNQNVKIEESSSTNSVIEESSEPKISKLENVNLAATVGGSQTRKYLNTNVTPHLLAGMRLIAVQQPEDPLRVLGEYLIEQSNILKSGEKESNASK</sequence>
<dbReference type="InterPro" id="IPR007858">
    <property type="entry name" value="Dpy-30_motif"/>
</dbReference>
<dbReference type="EMBL" id="CP048985">
    <property type="protein sequence ID" value="QID78959.1"/>
    <property type="molecule type" value="Genomic_DNA"/>
</dbReference>
<dbReference type="Gene3D" id="1.20.890.10">
    <property type="entry name" value="cAMP-dependent protein kinase regulatory subunit, dimerization-anchoring domain"/>
    <property type="match status" value="1"/>
</dbReference>
<dbReference type="Pfam" id="PF05186">
    <property type="entry name" value="Dpy-30"/>
    <property type="match status" value="1"/>
</dbReference>
<dbReference type="Proteomes" id="UP000501346">
    <property type="component" value="Chromosome ScIV"/>
</dbReference>
<dbReference type="InterPro" id="IPR049629">
    <property type="entry name" value="DPY30_SDC1_DD"/>
</dbReference>
<evidence type="ECO:0000313" key="5">
    <source>
        <dbReference type="EMBL" id="QID78959.1"/>
    </source>
</evidence>
<gene>
    <name evidence="5" type="primary">SDC1</name>
    <name evidence="5" type="ORF">GRS66_001191</name>
</gene>
<organism evidence="5 6">
    <name type="scientific">Saccharomyces pastorianus</name>
    <name type="common">Lager yeast</name>
    <name type="synonym">Saccharomyces cerevisiae x Saccharomyces eubayanus</name>
    <dbReference type="NCBI Taxonomy" id="27292"/>
    <lineage>
        <taxon>Eukaryota</taxon>
        <taxon>Fungi</taxon>
        <taxon>Dikarya</taxon>
        <taxon>Ascomycota</taxon>
        <taxon>Saccharomycotina</taxon>
        <taxon>Saccharomycetes</taxon>
        <taxon>Saccharomycetales</taxon>
        <taxon>Saccharomycetaceae</taxon>
        <taxon>Saccharomyces</taxon>
    </lineage>
</organism>
<proteinExistence type="inferred from homology"/>
<accession>A0A6C1DPZ0</accession>
<protein>
    <submittedName>
        <fullName evidence="5">COMPASS (Complex proteins associated with Set1p) component</fullName>
    </submittedName>
</protein>